<dbReference type="GO" id="GO:0030552">
    <property type="term" value="F:cAMP binding"/>
    <property type="evidence" value="ECO:0007669"/>
    <property type="project" value="UniProtKB-KW"/>
</dbReference>
<keyword evidence="2" id="KW-0547">Nucleotide-binding</keyword>
<evidence type="ECO:0000313" key="5">
    <source>
        <dbReference type="EMBL" id="VDN10612.1"/>
    </source>
</evidence>
<evidence type="ECO:0000256" key="2">
    <source>
        <dbReference type="ARBA" id="ARBA00022566"/>
    </source>
</evidence>
<dbReference type="AlphaFoldDB" id="A0A3P7NQ60"/>
<evidence type="ECO:0000256" key="1">
    <source>
        <dbReference type="ARBA" id="ARBA00005753"/>
    </source>
</evidence>
<proteinExistence type="inferred from homology"/>
<dbReference type="PRINTS" id="PR00103">
    <property type="entry name" value="CAMPKINASE"/>
</dbReference>
<dbReference type="GO" id="GO:0034236">
    <property type="term" value="F:protein kinase A catalytic subunit binding"/>
    <property type="evidence" value="ECO:0007669"/>
    <property type="project" value="TreeGrafter"/>
</dbReference>
<evidence type="ECO:0000256" key="3">
    <source>
        <dbReference type="ARBA" id="ARBA00023149"/>
    </source>
</evidence>
<dbReference type="InterPro" id="IPR014710">
    <property type="entry name" value="RmlC-like_jellyroll"/>
</dbReference>
<evidence type="ECO:0000259" key="4">
    <source>
        <dbReference type="PROSITE" id="PS50042"/>
    </source>
</evidence>
<protein>
    <recommendedName>
        <fullName evidence="4">Cyclic nucleotide-binding domain-containing protein</fullName>
    </recommendedName>
</protein>
<dbReference type="SUPFAM" id="SSF51206">
    <property type="entry name" value="cAMP-binding domain-like"/>
    <property type="match status" value="1"/>
</dbReference>
<comment type="similarity">
    <text evidence="1">Belongs to the cAMP-dependent kinase regulatory chain family.</text>
</comment>
<dbReference type="PANTHER" id="PTHR11635">
    <property type="entry name" value="CAMP-DEPENDENT PROTEIN KINASE REGULATORY CHAIN"/>
    <property type="match status" value="1"/>
</dbReference>
<name>A0A3P7NQ60_DIBLA</name>
<dbReference type="EMBL" id="UYRU01049528">
    <property type="protein sequence ID" value="VDN10612.1"/>
    <property type="molecule type" value="Genomic_DNA"/>
</dbReference>
<dbReference type="PROSITE" id="PS00888">
    <property type="entry name" value="CNMP_BINDING_1"/>
    <property type="match status" value="1"/>
</dbReference>
<feature type="domain" description="Cyclic nucleotide-binding" evidence="4">
    <location>
        <begin position="48"/>
        <end position="84"/>
    </location>
</feature>
<evidence type="ECO:0000313" key="6">
    <source>
        <dbReference type="Proteomes" id="UP000281553"/>
    </source>
</evidence>
<dbReference type="PANTHER" id="PTHR11635:SF152">
    <property type="entry name" value="CAMP-DEPENDENT PROTEIN KINASE TYPE I REGULATORY SUBUNIT-RELATED"/>
    <property type="match status" value="1"/>
</dbReference>
<organism evidence="5 6">
    <name type="scientific">Dibothriocephalus latus</name>
    <name type="common">Fish tapeworm</name>
    <name type="synonym">Diphyllobothrium latum</name>
    <dbReference type="NCBI Taxonomy" id="60516"/>
    <lineage>
        <taxon>Eukaryota</taxon>
        <taxon>Metazoa</taxon>
        <taxon>Spiralia</taxon>
        <taxon>Lophotrochozoa</taxon>
        <taxon>Platyhelminthes</taxon>
        <taxon>Cestoda</taxon>
        <taxon>Eucestoda</taxon>
        <taxon>Diphyllobothriidea</taxon>
        <taxon>Diphyllobothriidae</taxon>
        <taxon>Dibothriocephalus</taxon>
    </lineage>
</organism>
<dbReference type="InterPro" id="IPR050503">
    <property type="entry name" value="cAMP-dep_PK_reg_su-like"/>
</dbReference>
<dbReference type="InterPro" id="IPR018490">
    <property type="entry name" value="cNMP-bd_dom_sf"/>
</dbReference>
<keyword evidence="3" id="KW-0114">cAMP</keyword>
<accession>A0A3P7NQ60</accession>
<dbReference type="CDD" id="cd00038">
    <property type="entry name" value="CAP_ED"/>
    <property type="match status" value="1"/>
</dbReference>
<dbReference type="GO" id="GO:0005829">
    <property type="term" value="C:cytosol"/>
    <property type="evidence" value="ECO:0007669"/>
    <property type="project" value="TreeGrafter"/>
</dbReference>
<gene>
    <name evidence="5" type="ORF">DILT_LOCUS6443</name>
</gene>
<dbReference type="Proteomes" id="UP000281553">
    <property type="component" value="Unassembled WGS sequence"/>
</dbReference>
<dbReference type="OrthoDB" id="417078at2759"/>
<dbReference type="GO" id="GO:0005952">
    <property type="term" value="C:cAMP-dependent protein kinase complex"/>
    <property type="evidence" value="ECO:0007669"/>
    <property type="project" value="InterPro"/>
</dbReference>
<dbReference type="InterPro" id="IPR000595">
    <property type="entry name" value="cNMP-bd_dom"/>
</dbReference>
<dbReference type="Gene3D" id="2.60.120.10">
    <property type="entry name" value="Jelly Rolls"/>
    <property type="match status" value="1"/>
</dbReference>
<sequence>MLLLEPALDIYKENAISRISSQSNGDNQSIQTLEVAFLLISARQVNPDIFDAMFPLHRNPGDIIIQQGDEGDNFYIIDQGEVEVSLPVIRALCYSSPIPKKEHLSTITGFALVKVL</sequence>
<reference evidence="5 6" key="1">
    <citation type="submission" date="2018-11" db="EMBL/GenBank/DDBJ databases">
        <authorList>
            <consortium name="Pathogen Informatics"/>
        </authorList>
    </citation>
    <scope>NUCLEOTIDE SEQUENCE [LARGE SCALE GENOMIC DNA]</scope>
</reference>
<dbReference type="PROSITE" id="PS50042">
    <property type="entry name" value="CNMP_BINDING_3"/>
    <property type="match status" value="1"/>
</dbReference>
<dbReference type="GO" id="GO:0004862">
    <property type="term" value="F:cAMP-dependent protein kinase inhibitor activity"/>
    <property type="evidence" value="ECO:0007669"/>
    <property type="project" value="TreeGrafter"/>
</dbReference>
<keyword evidence="2" id="KW-0116">cAMP-binding</keyword>
<dbReference type="InterPro" id="IPR018488">
    <property type="entry name" value="cNMP-bd_CS"/>
</dbReference>
<keyword evidence="6" id="KW-1185">Reference proteome</keyword>